<dbReference type="EMBL" id="FXZM01000003">
    <property type="protein sequence ID" value="SMY11293.1"/>
    <property type="molecule type" value="Genomic_DNA"/>
</dbReference>
<evidence type="ECO:0000259" key="4">
    <source>
        <dbReference type="Pfam" id="PF13649"/>
    </source>
</evidence>
<evidence type="ECO:0000256" key="3">
    <source>
        <dbReference type="ARBA" id="ARBA00022691"/>
    </source>
</evidence>
<keyword evidence="1 5" id="KW-0489">Methyltransferase</keyword>
<evidence type="ECO:0000313" key="6">
    <source>
        <dbReference type="Proteomes" id="UP000234462"/>
    </source>
</evidence>
<dbReference type="CDD" id="cd02440">
    <property type="entry name" value="AdoMet_MTases"/>
    <property type="match status" value="1"/>
</dbReference>
<organism evidence="5 6">
    <name type="scientific">Brevibacterium jeotgali</name>
    <dbReference type="NCBI Taxonomy" id="1262550"/>
    <lineage>
        <taxon>Bacteria</taxon>
        <taxon>Bacillati</taxon>
        <taxon>Actinomycetota</taxon>
        <taxon>Actinomycetes</taxon>
        <taxon>Micrococcales</taxon>
        <taxon>Brevibacteriaceae</taxon>
        <taxon>Brevibacterium</taxon>
    </lineage>
</organism>
<evidence type="ECO:0000256" key="2">
    <source>
        <dbReference type="ARBA" id="ARBA00022679"/>
    </source>
</evidence>
<proteinExistence type="predicted"/>
<dbReference type="GO" id="GO:0032259">
    <property type="term" value="P:methylation"/>
    <property type="evidence" value="ECO:0007669"/>
    <property type="project" value="UniProtKB-KW"/>
</dbReference>
<dbReference type="Pfam" id="PF13649">
    <property type="entry name" value="Methyltransf_25"/>
    <property type="match status" value="1"/>
</dbReference>
<accession>A0A2H1L4G2</accession>
<dbReference type="OrthoDB" id="9800454at2"/>
<keyword evidence="2" id="KW-0808">Transferase</keyword>
<dbReference type="AlphaFoldDB" id="A0A2H1L4G2"/>
<evidence type="ECO:0000313" key="5">
    <source>
        <dbReference type="EMBL" id="SMY11293.1"/>
    </source>
</evidence>
<sequence>MILPDLRTRDTAVRESMDDPHCDPAMLDRTYAQFGVVNALVAGWKRSYRQHLRPLLSRGRVNTLLDIGSGGGDVARSIAGWARRDGLALDVTAADPDERAHAWALGRQPSPGLEFRQAFSSDLVAEGRTFDLVISNHLLHHLDDEQFRSVLDDSEKLARLRAVHSDIHRSRAAYVVFSNGTRPVFRRSFIRADGLVSIRRSHTARELRAAAPPGWRVQRQAPWRNLLIHDAADAVGV</sequence>
<reference evidence="6" key="1">
    <citation type="submission" date="2017-03" db="EMBL/GenBank/DDBJ databases">
        <authorList>
            <person name="Monnet C."/>
        </authorList>
    </citation>
    <scope>NUCLEOTIDE SEQUENCE [LARGE SCALE GENOMIC DNA]</scope>
    <source>
        <strain evidence="6">SJ5-8</strain>
    </source>
</reference>
<protein>
    <submittedName>
        <fullName evidence="5">2-polyprenyl-3-methyl-5-hydroxy-6-metoxy-1,4-benzoquinol methylase</fullName>
    </submittedName>
</protein>
<keyword evidence="6" id="KW-1185">Reference proteome</keyword>
<dbReference type="NCBIfam" id="NF004851">
    <property type="entry name" value="PRK06202.1"/>
    <property type="match status" value="1"/>
</dbReference>
<dbReference type="SUPFAM" id="SSF53335">
    <property type="entry name" value="S-adenosyl-L-methionine-dependent methyltransferases"/>
    <property type="match status" value="1"/>
</dbReference>
<keyword evidence="3" id="KW-0949">S-adenosyl-L-methionine</keyword>
<dbReference type="PANTHER" id="PTHR43464">
    <property type="entry name" value="METHYLTRANSFERASE"/>
    <property type="match status" value="1"/>
</dbReference>
<evidence type="ECO:0000256" key="1">
    <source>
        <dbReference type="ARBA" id="ARBA00022603"/>
    </source>
</evidence>
<dbReference type="InterPro" id="IPR029063">
    <property type="entry name" value="SAM-dependent_MTases_sf"/>
</dbReference>
<gene>
    <name evidence="5" type="ORF">BJEO58_00878</name>
</gene>
<dbReference type="InterPro" id="IPR041698">
    <property type="entry name" value="Methyltransf_25"/>
</dbReference>
<dbReference type="Proteomes" id="UP000234462">
    <property type="component" value="Unassembled WGS sequence"/>
</dbReference>
<dbReference type="GO" id="GO:0008168">
    <property type="term" value="F:methyltransferase activity"/>
    <property type="evidence" value="ECO:0007669"/>
    <property type="project" value="UniProtKB-KW"/>
</dbReference>
<dbReference type="Gene3D" id="3.40.50.150">
    <property type="entry name" value="Vaccinia Virus protein VP39"/>
    <property type="match status" value="1"/>
</dbReference>
<feature type="domain" description="Methyltransferase" evidence="4">
    <location>
        <begin position="65"/>
        <end position="153"/>
    </location>
</feature>
<name>A0A2H1L4G2_9MICO</name>
<dbReference type="PANTHER" id="PTHR43464:SF19">
    <property type="entry name" value="UBIQUINONE BIOSYNTHESIS O-METHYLTRANSFERASE, MITOCHONDRIAL"/>
    <property type="match status" value="1"/>
</dbReference>